<dbReference type="SUPFAM" id="SSF51445">
    <property type="entry name" value="(Trans)glycosidases"/>
    <property type="match status" value="1"/>
</dbReference>
<sequence length="727" mass="83239">MTFPSRTTLGGEWQLLPIDAFRQGFYPLDNDAWLTQELPAHWQQHPLLERYAGKLVYRKRFTLEEAGAASSSGSQFSALGSRYWLRLNGVFYWSQPFFNGVDLGRHEGYFIPQEYDVTDWVAAENTLVVEVDCPDEHNKLGKRMITGVFSHWDCIDPTTNPGGVWLPIELISTGPARIQQVRLQTDTLGETAAGLRFRATLDTAAAADVTLRWTIAPKNFAGEVQVIEQRRALSAGPQTIAGTLEVRDPQAWWTHDLGHPSCYTITLEVLYDGAVSDAHSFTYGLRRFEMRNWVAYLNGKRFFIKGNNYAPGDTRIATMTPERYAHDLQLAVECHMNMLRVHAHVEHPAFYEAADLAGVLLWQDFPLQWLYRREILPEALRQVREMLALLGNHPAVALWCMHNEPLYALDTKDESLYAMVRAYISVFIWNWNRDVMDVQLKEAALKDDNTRPVVRASGEYSVPFFRKGTDAHFYFGWYGGVYGQLRTFERVQRFAPANLRFITEFGAQSFPNIESCAKFLDPEISKIDWEQVAARHHMQPNMFDYWLAWRTAASLADLVAMTQEYQSAINRFYIDRLRFHKYRPTGGILPFVFNDSNPAVQWSIIDYWRVPKRSYYAMQAAFSPQYAFTLLQRDRYPIGQSVDLPVYVVNDEHRPVPLTLLAVLHGPHGEVARAERALTLPPDSMAIEIDRLRLTPDTPGDYRLELTLANTAGVLLENNYTITVGLS</sequence>
<dbReference type="PANTHER" id="PTHR43730">
    <property type="entry name" value="BETA-MANNOSIDASE"/>
    <property type="match status" value="1"/>
</dbReference>
<reference evidence="9 10" key="1">
    <citation type="submission" date="2015-09" db="EMBL/GenBank/DDBJ databases">
        <title>Draft genome sequence of Kouleothrix aurantiaca JCM 19913.</title>
        <authorList>
            <person name="Hemp J."/>
        </authorList>
    </citation>
    <scope>NUCLEOTIDE SEQUENCE [LARGE SCALE GENOMIC DNA]</scope>
    <source>
        <strain evidence="9 10">COM-B</strain>
    </source>
</reference>
<comment type="caution">
    <text evidence="9">The sequence shown here is derived from an EMBL/GenBank/DDBJ whole genome shotgun (WGS) entry which is preliminary data.</text>
</comment>
<evidence type="ECO:0000256" key="4">
    <source>
        <dbReference type="ARBA" id="ARBA00022729"/>
    </source>
</evidence>
<dbReference type="GO" id="GO:0006516">
    <property type="term" value="P:glycoprotein catabolic process"/>
    <property type="evidence" value="ECO:0007669"/>
    <property type="project" value="TreeGrafter"/>
</dbReference>
<feature type="domain" description="Glycoside hydrolase family 2 catalytic" evidence="8">
    <location>
        <begin position="289"/>
        <end position="420"/>
    </location>
</feature>
<dbReference type="GO" id="GO:0004567">
    <property type="term" value="F:beta-mannosidase activity"/>
    <property type="evidence" value="ECO:0007669"/>
    <property type="project" value="UniProtKB-EC"/>
</dbReference>
<comment type="similarity">
    <text evidence="2">Belongs to the glycosyl hydrolase 2 family.</text>
</comment>
<keyword evidence="4" id="KW-0732">Signal</keyword>
<dbReference type="Proteomes" id="UP000050509">
    <property type="component" value="Unassembled WGS sequence"/>
</dbReference>
<evidence type="ECO:0000256" key="5">
    <source>
        <dbReference type="ARBA" id="ARBA00022801"/>
    </source>
</evidence>
<feature type="domain" description="Glycoside hydrolase family 2 immunoglobulin-like beta-sandwich" evidence="7">
    <location>
        <begin position="176"/>
        <end position="286"/>
    </location>
</feature>
<dbReference type="InterPro" id="IPR006103">
    <property type="entry name" value="Glyco_hydro_2_cat"/>
</dbReference>
<dbReference type="SUPFAM" id="SSF49785">
    <property type="entry name" value="Galactose-binding domain-like"/>
    <property type="match status" value="1"/>
</dbReference>
<accession>A0A0P9D769</accession>
<dbReference type="InterPro" id="IPR036156">
    <property type="entry name" value="Beta-gal/glucu_dom_sf"/>
</dbReference>
<dbReference type="EMBL" id="LJCR01001072">
    <property type="protein sequence ID" value="KPV51099.1"/>
    <property type="molecule type" value="Genomic_DNA"/>
</dbReference>
<protein>
    <recommendedName>
        <fullName evidence="3">beta-mannosidase</fullName>
        <ecNumber evidence="3">3.2.1.25</ecNumber>
    </recommendedName>
</protein>
<dbReference type="InterPro" id="IPR008979">
    <property type="entry name" value="Galactose-bd-like_sf"/>
</dbReference>
<organism evidence="9 10">
    <name type="scientific">Kouleothrix aurantiaca</name>
    <dbReference type="NCBI Taxonomy" id="186479"/>
    <lineage>
        <taxon>Bacteria</taxon>
        <taxon>Bacillati</taxon>
        <taxon>Chloroflexota</taxon>
        <taxon>Chloroflexia</taxon>
        <taxon>Chloroflexales</taxon>
        <taxon>Roseiflexineae</taxon>
        <taxon>Roseiflexaceae</taxon>
        <taxon>Kouleothrix</taxon>
    </lineage>
</organism>
<dbReference type="InterPro" id="IPR017853">
    <property type="entry name" value="GH"/>
</dbReference>
<gene>
    <name evidence="9" type="ORF">SE17_23160</name>
</gene>
<dbReference type="Pfam" id="PF00703">
    <property type="entry name" value="Glyco_hydro_2"/>
    <property type="match status" value="1"/>
</dbReference>
<dbReference type="Gene3D" id="2.60.40.10">
    <property type="entry name" value="Immunoglobulins"/>
    <property type="match status" value="1"/>
</dbReference>
<dbReference type="PATRIC" id="fig|186479.3.peg.344"/>
<dbReference type="SUPFAM" id="SSF49303">
    <property type="entry name" value="beta-Galactosidase/glucuronidase domain"/>
    <property type="match status" value="1"/>
</dbReference>
<dbReference type="InterPro" id="IPR013783">
    <property type="entry name" value="Ig-like_fold"/>
</dbReference>
<evidence type="ECO:0000256" key="2">
    <source>
        <dbReference type="ARBA" id="ARBA00007401"/>
    </source>
</evidence>
<evidence type="ECO:0000256" key="6">
    <source>
        <dbReference type="ARBA" id="ARBA00023295"/>
    </source>
</evidence>
<dbReference type="PANTHER" id="PTHR43730:SF1">
    <property type="entry name" value="BETA-MANNOSIDASE"/>
    <property type="match status" value="1"/>
</dbReference>
<dbReference type="InterPro" id="IPR050887">
    <property type="entry name" value="Beta-mannosidase_GH2"/>
</dbReference>
<dbReference type="InterPro" id="IPR006102">
    <property type="entry name" value="Ig-like_GH2"/>
</dbReference>
<evidence type="ECO:0000313" key="10">
    <source>
        <dbReference type="Proteomes" id="UP000050509"/>
    </source>
</evidence>
<dbReference type="AlphaFoldDB" id="A0A0P9D769"/>
<dbReference type="GO" id="GO:0005975">
    <property type="term" value="P:carbohydrate metabolic process"/>
    <property type="evidence" value="ECO:0007669"/>
    <property type="project" value="InterPro"/>
</dbReference>
<evidence type="ECO:0000259" key="8">
    <source>
        <dbReference type="Pfam" id="PF02836"/>
    </source>
</evidence>
<evidence type="ECO:0000256" key="1">
    <source>
        <dbReference type="ARBA" id="ARBA00000829"/>
    </source>
</evidence>
<evidence type="ECO:0000256" key="3">
    <source>
        <dbReference type="ARBA" id="ARBA00012754"/>
    </source>
</evidence>
<keyword evidence="10" id="KW-1185">Reference proteome</keyword>
<proteinExistence type="inferred from homology"/>
<dbReference type="EC" id="3.2.1.25" evidence="3"/>
<keyword evidence="5 9" id="KW-0378">Hydrolase</keyword>
<comment type="catalytic activity">
    <reaction evidence="1">
        <text>Hydrolysis of terminal, non-reducing beta-D-mannose residues in beta-D-mannosides.</text>
        <dbReference type="EC" id="3.2.1.25"/>
    </reaction>
</comment>
<evidence type="ECO:0000313" key="9">
    <source>
        <dbReference type="EMBL" id="KPV51099.1"/>
    </source>
</evidence>
<name>A0A0P9D769_9CHLR</name>
<evidence type="ECO:0000259" key="7">
    <source>
        <dbReference type="Pfam" id="PF00703"/>
    </source>
</evidence>
<dbReference type="Gene3D" id="2.60.120.260">
    <property type="entry name" value="Galactose-binding domain-like"/>
    <property type="match status" value="1"/>
</dbReference>
<keyword evidence="6" id="KW-0326">Glycosidase</keyword>
<dbReference type="Pfam" id="PF02836">
    <property type="entry name" value="Glyco_hydro_2_C"/>
    <property type="match status" value="1"/>
</dbReference>
<dbReference type="Gene3D" id="3.20.20.80">
    <property type="entry name" value="Glycosidases"/>
    <property type="match status" value="1"/>
</dbReference>